<dbReference type="GO" id="GO:0009307">
    <property type="term" value="P:DNA restriction-modification system"/>
    <property type="evidence" value="ECO:0007669"/>
    <property type="project" value="InterPro"/>
</dbReference>
<dbReference type="InterPro" id="IPR023095">
    <property type="entry name" value="Ade_MeTrfase_dom_2"/>
</dbReference>
<evidence type="ECO:0000313" key="9">
    <source>
        <dbReference type="EMBL" id="MQS52721.1"/>
    </source>
</evidence>
<dbReference type="Proteomes" id="UP000380386">
    <property type="component" value="Unassembled WGS sequence"/>
</dbReference>
<evidence type="ECO:0000256" key="7">
    <source>
        <dbReference type="PIRSR" id="PIRSR000398-1"/>
    </source>
</evidence>
<dbReference type="EC" id="2.1.1.72" evidence="2 8"/>
<dbReference type="Gene3D" id="1.10.1020.10">
    <property type="entry name" value="Adenine-specific Methyltransferase, Domain 2"/>
    <property type="match status" value="1"/>
</dbReference>
<evidence type="ECO:0000256" key="4">
    <source>
        <dbReference type="ARBA" id="ARBA00022679"/>
    </source>
</evidence>
<keyword evidence="5 8" id="KW-0949">S-adenosyl-L-methionine</keyword>
<dbReference type="Gene3D" id="3.40.50.150">
    <property type="entry name" value="Vaccinia Virus protein VP39"/>
    <property type="match status" value="1"/>
</dbReference>
<feature type="binding site" evidence="7">
    <location>
        <position position="78"/>
    </location>
    <ligand>
        <name>S-adenosyl-L-methionine</name>
        <dbReference type="ChEBI" id="CHEBI:59789"/>
    </ligand>
</feature>
<keyword evidence="3 8" id="KW-0489">Methyltransferase</keyword>
<dbReference type="InterPro" id="IPR002052">
    <property type="entry name" value="DNA_methylase_N6_adenine_CS"/>
</dbReference>
<protein>
    <recommendedName>
        <fullName evidence="2 8">Site-specific DNA-methyltransferase (adenine-specific)</fullName>
        <ecNumber evidence="2 8">2.1.1.72</ecNumber>
    </recommendedName>
</protein>
<feature type="binding site" evidence="7">
    <location>
        <position position="74"/>
    </location>
    <ligand>
        <name>S-adenosyl-L-methionine</name>
        <dbReference type="ChEBI" id="CHEBI:59789"/>
    </ligand>
</feature>
<comment type="catalytic activity">
    <reaction evidence="6 8">
        <text>a 2'-deoxyadenosine in DNA + S-adenosyl-L-methionine = an N(6)-methyl-2'-deoxyadenosine in DNA + S-adenosyl-L-homocysteine + H(+)</text>
        <dbReference type="Rhea" id="RHEA:15197"/>
        <dbReference type="Rhea" id="RHEA-COMP:12418"/>
        <dbReference type="Rhea" id="RHEA-COMP:12419"/>
        <dbReference type="ChEBI" id="CHEBI:15378"/>
        <dbReference type="ChEBI" id="CHEBI:57856"/>
        <dbReference type="ChEBI" id="CHEBI:59789"/>
        <dbReference type="ChEBI" id="CHEBI:90615"/>
        <dbReference type="ChEBI" id="CHEBI:90616"/>
        <dbReference type="EC" id="2.1.1.72"/>
    </reaction>
</comment>
<dbReference type="GO" id="GO:0009007">
    <property type="term" value="F:site-specific DNA-methyltransferase (adenine-specific) activity"/>
    <property type="evidence" value="ECO:0007669"/>
    <property type="project" value="UniProtKB-UniRule"/>
</dbReference>
<dbReference type="GO" id="GO:0032259">
    <property type="term" value="P:methylation"/>
    <property type="evidence" value="ECO:0007669"/>
    <property type="project" value="UniProtKB-KW"/>
</dbReference>
<evidence type="ECO:0000256" key="6">
    <source>
        <dbReference type="ARBA" id="ARBA00047942"/>
    </source>
</evidence>
<dbReference type="NCBIfam" id="TIGR00571">
    <property type="entry name" value="dam"/>
    <property type="match status" value="1"/>
</dbReference>
<evidence type="ECO:0000256" key="8">
    <source>
        <dbReference type="RuleBase" id="RU361257"/>
    </source>
</evidence>
<accession>A0A5P0ZI23</accession>
<dbReference type="PANTHER" id="PTHR30481">
    <property type="entry name" value="DNA ADENINE METHYLASE"/>
    <property type="match status" value="1"/>
</dbReference>
<proteinExistence type="inferred from homology"/>
<gene>
    <name evidence="9" type="ORF">FHL02_06765</name>
</gene>
<evidence type="ECO:0000256" key="3">
    <source>
        <dbReference type="ARBA" id="ARBA00022603"/>
    </source>
</evidence>
<dbReference type="AlphaFoldDB" id="A0A5P0ZI23"/>
<dbReference type="InterPro" id="IPR012263">
    <property type="entry name" value="M_m6A_EcoRV"/>
</dbReference>
<dbReference type="GO" id="GO:1904047">
    <property type="term" value="F:S-adenosyl-L-methionine binding"/>
    <property type="evidence" value="ECO:0007669"/>
    <property type="project" value="TreeGrafter"/>
</dbReference>
<dbReference type="InterPro" id="IPR012327">
    <property type="entry name" value="MeTrfase_D12"/>
</dbReference>
<reference evidence="9 10" key="1">
    <citation type="journal article" date="2019" name="Syst. Appl. Microbiol.">
        <title>Polyphasic characterization of two novel Lactobacillus spp. isolated from blown salami packages: Description of Lactobacillus halodurans sp. nov. and Lactobacillus salsicarnum sp. nov.</title>
        <authorList>
            <person name="Schuster J.A."/>
            <person name="Klingl A."/>
            <person name="Vogel R.F."/>
            <person name="Ehrmann M.A."/>
        </authorList>
    </citation>
    <scope>NUCLEOTIDE SEQUENCE [LARGE SCALE GENOMIC DNA]</scope>
    <source>
        <strain evidence="9 10">TMW 1.2118</strain>
    </source>
</reference>
<dbReference type="PIRSF" id="PIRSF000398">
    <property type="entry name" value="M_m6A_EcoRV"/>
    <property type="match status" value="1"/>
</dbReference>
<dbReference type="GO" id="GO:0043565">
    <property type="term" value="F:sequence-specific DNA binding"/>
    <property type="evidence" value="ECO:0007669"/>
    <property type="project" value="TreeGrafter"/>
</dbReference>
<evidence type="ECO:0000313" key="10">
    <source>
        <dbReference type="Proteomes" id="UP000380386"/>
    </source>
</evidence>
<feature type="binding site" evidence="7">
    <location>
        <position position="250"/>
    </location>
    <ligand>
        <name>S-adenosyl-L-methionine</name>
        <dbReference type="ChEBI" id="CHEBI:59789"/>
    </ligand>
</feature>
<dbReference type="PROSITE" id="PS00092">
    <property type="entry name" value="N6_MTASE"/>
    <property type="match status" value="1"/>
</dbReference>
<dbReference type="SUPFAM" id="SSF53335">
    <property type="entry name" value="S-adenosyl-L-methionine-dependent methyltransferases"/>
    <property type="match status" value="1"/>
</dbReference>
<comment type="caution">
    <text evidence="9">The sequence shown here is derived from an EMBL/GenBank/DDBJ whole genome shotgun (WGS) entry which is preliminary data.</text>
</comment>
<feature type="binding site" evidence="7">
    <location>
        <position position="119"/>
    </location>
    <ligand>
        <name>S-adenosyl-L-methionine</name>
        <dbReference type="ChEBI" id="CHEBI:59789"/>
    </ligand>
</feature>
<dbReference type="PRINTS" id="PR00505">
    <property type="entry name" value="D12N6MTFRASE"/>
</dbReference>
<organism evidence="9 10">
    <name type="scientific">Companilactobacillus mishanensis</name>
    <dbReference type="NCBI Taxonomy" id="2486008"/>
    <lineage>
        <taxon>Bacteria</taxon>
        <taxon>Bacillati</taxon>
        <taxon>Bacillota</taxon>
        <taxon>Bacilli</taxon>
        <taxon>Lactobacillales</taxon>
        <taxon>Lactobacillaceae</taxon>
        <taxon>Companilactobacillus</taxon>
    </lineage>
</organism>
<name>A0A5P0ZI23_9LACO</name>
<comment type="similarity">
    <text evidence="1 8">Belongs to the N(4)/N(6)-methyltransferase family.</text>
</comment>
<evidence type="ECO:0000256" key="5">
    <source>
        <dbReference type="ARBA" id="ARBA00022691"/>
    </source>
</evidence>
<dbReference type="OrthoDB" id="9805629at2"/>
<dbReference type="GO" id="GO:0006298">
    <property type="term" value="P:mismatch repair"/>
    <property type="evidence" value="ECO:0007669"/>
    <property type="project" value="TreeGrafter"/>
</dbReference>
<evidence type="ECO:0000256" key="1">
    <source>
        <dbReference type="ARBA" id="ARBA00006594"/>
    </source>
</evidence>
<sequence length="340" mass="38505">MTIEELLSSHGTNASNLSKKMDMPYTTVSTAFSKSVDKWSVKLLRATAEALELDTDELLNVLKQESSLSPFIKWVGGKRQLLSTIDDYLPETFNRYYEPFIGGGAVFLHLRPASATINDFNFELVNTWRVVKEQPDELLSLLKIHKDNNSKDYYLDLRLADRDGRLESMSSVERAARFIYMNKTGFNGLYRVNSKGQNNVPYGKYKNPTIVSPMIKSVSEYMNNNDVEINNLDYKYSVAEAEEGDFVYFDPPYIPVSLTSSFTSYTSDGFGLAQQKELRDTALDLTERGVKVMLSNSDVELISEIYSDPVFTINHIQATRMINSNASKRGKVGEVIITNY</sequence>
<dbReference type="InterPro" id="IPR029063">
    <property type="entry name" value="SAM-dependent_MTases_sf"/>
</dbReference>
<evidence type="ECO:0000256" key="2">
    <source>
        <dbReference type="ARBA" id="ARBA00011900"/>
    </source>
</evidence>
<keyword evidence="4 8" id="KW-0808">Transferase</keyword>
<dbReference type="Pfam" id="PF02086">
    <property type="entry name" value="MethyltransfD12"/>
    <property type="match status" value="1"/>
</dbReference>
<dbReference type="EMBL" id="VDFM01000007">
    <property type="protein sequence ID" value="MQS52721.1"/>
    <property type="molecule type" value="Genomic_DNA"/>
</dbReference>
<dbReference type="PANTHER" id="PTHR30481:SF3">
    <property type="entry name" value="DNA ADENINE METHYLASE"/>
    <property type="match status" value="1"/>
</dbReference>